<accession>A0ABU4LW14</accession>
<dbReference type="EMBL" id="JARAWP010000010">
    <property type="protein sequence ID" value="MDX3019900.1"/>
    <property type="molecule type" value="Genomic_DNA"/>
</dbReference>
<name>A0ABU4LW14_9ACTN</name>
<dbReference type="Proteomes" id="UP001272987">
    <property type="component" value="Unassembled WGS sequence"/>
</dbReference>
<proteinExistence type="predicted"/>
<keyword evidence="2" id="KW-1185">Reference proteome</keyword>
<sequence length="120" mass="12801">MTRLAPNPHSPYADANPDVRHIFPSPIFFPTAKPGVLALTACEGMAVVPEEMTQTAPGAELPEGLCSECVAVMNGGEPPKRESSQCGECGTATWHGALCAVCRQEAHEAWWPTRETQPTA</sequence>
<evidence type="ECO:0000313" key="1">
    <source>
        <dbReference type="EMBL" id="MDX3019900.1"/>
    </source>
</evidence>
<reference evidence="1 2" key="1">
    <citation type="journal article" date="2023" name="Microb. Genom.">
        <title>Mesoterricola silvestris gen. nov., sp. nov., Mesoterricola sediminis sp. nov., Geothrix oryzae sp. nov., Geothrix edaphica sp. nov., Geothrix rubra sp. nov., and Geothrix limicola sp. nov., six novel members of Acidobacteriota isolated from soils.</title>
        <authorList>
            <person name="Weisberg A.J."/>
            <person name="Pearce E."/>
            <person name="Kramer C.G."/>
            <person name="Chang J.H."/>
            <person name="Clarke C.R."/>
        </authorList>
    </citation>
    <scope>NUCLEOTIDE SEQUENCE [LARGE SCALE GENOMIC DNA]</scope>
    <source>
        <strain evidence="1 2">NB05-1H</strain>
    </source>
</reference>
<comment type="caution">
    <text evidence="1">The sequence shown here is derived from an EMBL/GenBank/DDBJ whole genome shotgun (WGS) entry which is preliminary data.</text>
</comment>
<protein>
    <submittedName>
        <fullName evidence="1">Uncharacterized protein</fullName>
    </submittedName>
</protein>
<gene>
    <name evidence="1" type="ORF">PV666_18660</name>
</gene>
<organism evidence="1 2">
    <name type="scientific">Streptomyces acidiscabies</name>
    <dbReference type="NCBI Taxonomy" id="42234"/>
    <lineage>
        <taxon>Bacteria</taxon>
        <taxon>Bacillati</taxon>
        <taxon>Actinomycetota</taxon>
        <taxon>Actinomycetes</taxon>
        <taxon>Kitasatosporales</taxon>
        <taxon>Streptomycetaceae</taxon>
        <taxon>Streptomyces</taxon>
    </lineage>
</organism>
<dbReference type="RefSeq" id="WP_319166505.1">
    <property type="nucleotide sequence ID" value="NZ_JARAWP010000010.1"/>
</dbReference>
<evidence type="ECO:0000313" key="2">
    <source>
        <dbReference type="Proteomes" id="UP001272987"/>
    </source>
</evidence>